<keyword evidence="3" id="KW-1185">Reference proteome</keyword>
<dbReference type="InterPro" id="IPR000089">
    <property type="entry name" value="Biotin_lipoyl"/>
</dbReference>
<evidence type="ECO:0000313" key="3">
    <source>
        <dbReference type="Proteomes" id="UP001595904"/>
    </source>
</evidence>
<feature type="domain" description="Lipoyl-binding" evidence="1">
    <location>
        <begin position="1"/>
        <end position="75"/>
    </location>
</feature>
<organism evidence="2 3">
    <name type="scientific">Steroidobacter flavus</name>
    <dbReference type="NCBI Taxonomy" id="1842136"/>
    <lineage>
        <taxon>Bacteria</taxon>
        <taxon>Pseudomonadati</taxon>
        <taxon>Pseudomonadota</taxon>
        <taxon>Gammaproteobacteria</taxon>
        <taxon>Steroidobacterales</taxon>
        <taxon>Steroidobacteraceae</taxon>
        <taxon>Steroidobacter</taxon>
    </lineage>
</organism>
<evidence type="ECO:0000259" key="1">
    <source>
        <dbReference type="PROSITE" id="PS50968"/>
    </source>
</evidence>
<dbReference type="PROSITE" id="PS50968">
    <property type="entry name" value="BIOTINYL_LIPOYL"/>
    <property type="match status" value="1"/>
</dbReference>
<sequence length="75" mass="7727">MDVIVTEQVLGEESEADLVEWLVADGASVQAGQPIAELETAKVRVQIESPAAGTVSILVGPSSVVELNAVIARVA</sequence>
<dbReference type="RefSeq" id="WP_129780891.1">
    <property type="nucleotide sequence ID" value="NZ_JBHSDU010000014.1"/>
</dbReference>
<proteinExistence type="predicted"/>
<gene>
    <name evidence="2" type="ORF">ACFPN2_23185</name>
</gene>
<name>A0ABV8SXZ2_9GAMM</name>
<dbReference type="Gene3D" id="2.40.50.100">
    <property type="match status" value="1"/>
</dbReference>
<protein>
    <submittedName>
        <fullName evidence="2">Biotin/lipoyl-containing protein</fullName>
    </submittedName>
</protein>
<dbReference type="EMBL" id="JBHSDU010000014">
    <property type="protein sequence ID" value="MFC4312005.1"/>
    <property type="molecule type" value="Genomic_DNA"/>
</dbReference>
<comment type="caution">
    <text evidence="2">The sequence shown here is derived from an EMBL/GenBank/DDBJ whole genome shotgun (WGS) entry which is preliminary data.</text>
</comment>
<dbReference type="Proteomes" id="UP001595904">
    <property type="component" value="Unassembled WGS sequence"/>
</dbReference>
<evidence type="ECO:0000313" key="2">
    <source>
        <dbReference type="EMBL" id="MFC4312005.1"/>
    </source>
</evidence>
<dbReference type="SUPFAM" id="SSF51230">
    <property type="entry name" value="Single hybrid motif"/>
    <property type="match status" value="1"/>
</dbReference>
<dbReference type="CDD" id="cd06849">
    <property type="entry name" value="lipoyl_domain"/>
    <property type="match status" value="1"/>
</dbReference>
<dbReference type="Pfam" id="PF00364">
    <property type="entry name" value="Biotin_lipoyl"/>
    <property type="match status" value="1"/>
</dbReference>
<reference evidence="3" key="1">
    <citation type="journal article" date="2019" name="Int. J. Syst. Evol. Microbiol.">
        <title>The Global Catalogue of Microorganisms (GCM) 10K type strain sequencing project: providing services to taxonomists for standard genome sequencing and annotation.</title>
        <authorList>
            <consortium name="The Broad Institute Genomics Platform"/>
            <consortium name="The Broad Institute Genome Sequencing Center for Infectious Disease"/>
            <person name="Wu L."/>
            <person name="Ma J."/>
        </authorList>
    </citation>
    <scope>NUCLEOTIDE SEQUENCE [LARGE SCALE GENOMIC DNA]</scope>
    <source>
        <strain evidence="3">CGMCC 1.10759</strain>
    </source>
</reference>
<accession>A0ABV8SXZ2</accession>
<dbReference type="InterPro" id="IPR011053">
    <property type="entry name" value="Single_hybrid_motif"/>
</dbReference>